<dbReference type="Gene3D" id="1.50.10.100">
    <property type="entry name" value="Chondroitin AC/alginate lyase"/>
    <property type="match status" value="1"/>
</dbReference>
<dbReference type="RefSeq" id="WP_220162215.1">
    <property type="nucleotide sequence ID" value="NZ_CP080507.1"/>
</dbReference>
<dbReference type="InterPro" id="IPR008929">
    <property type="entry name" value="Chondroitin_lyas"/>
</dbReference>
<dbReference type="Proteomes" id="UP000825051">
    <property type="component" value="Chromosome"/>
</dbReference>
<sequence>MFFFPPFRRRSPSFSSSPHFAPHRRQLAFAGLLLFVFVLPALASSPPLVPGDSTGTDPGEAMWRGIVIPYGAEFPRLPATASLPNPRLYFTGADLPNLRGRADLPGATPVSDPRGFLADRWAKILADANKWLSADPGSDEDDRATATKALGFAWQLTQTTTYRDRAILLLKSAFASIDSDDNLVAHQLTNYSAAYDWVASDASPSDRDILAARLKLGADAVYGYLKTGARSHNHRSKSGAALVSWSLAVGPYTSGTTNSQTYFDYAIDQGLRRVWRYMFTPDGVYRDGAGYYWVYQIFQTTPALYQLKRVLGVDLFPTLQPAFEWQLKTSTLRGWTPPIEDGAYKQLWLVSVAGAYRDTPAPAFHATAKLGELFQWRFFNTDNGPVRYPTTRNDSDSWNGAPGSAYTWPDEFIFYAPDVASIAPDNARSSFDLDGGGQGGPTIFRTDWGFRSTATRWMYFEGTPMSNNHDHADALQVLFDAQDNVLLSDDGYGPNKFSDRAAWAPATQHNVVTKLVGGTDVALGDPSPSRNVIDTPFFRCVEKEAGYVDAPTTDRLARLVALAGGDYLVVLDRTTAPAARDWRSRWFGRGTLTGSANRWKWTTPASSNWGANAELHALFLPGASVTATKTSNTFNPYQSTLENRPSVTLASTGAEALALAVFSPSATGSNDDATLTDLAPVDGTLGAQVTHNGRTDRWLAASAATALAQGDLTAQARLAWWRADATTGAVQQCALVDGTELRRNGALVAAASRAVTAALDLSSSGATQVVFANDTASAAFTLTLARPAGLNAMATFAGASVSTAIDSATAVVSLPGGAGTLIVNWVTPPVAPLLSIPGGNFSSAQTVTLSTPTPGAAIYYTLDGTTPTASNGLLYSTPIAITTTATLRAIASTAAAGESALATATFIITPPTPTAPGHITNLSIRSRVGPDAATLIVGFVLNNASPQRVLLRGVGPTLADYGVTGALANPSLRLVHEGITLSFNDDWGGNSQIASVSAQVGAFPLPDASADAALAINLSSGAYSALLTGDSLTSGIALAEIYDASAPPAPQLTNVSARTQVGVNNDVLIAGFVIDGVTPATVLIRGIGPTLATYGVTGSLADPQLTLFRNGALIAANDDWGGDATLTATFAQVGAFTLAADSRDAALIATLPPGAYTAQVAGADGTTGVALVEVYLVPAP</sequence>
<dbReference type="Pfam" id="PF13290">
    <property type="entry name" value="CHB_HEX_C_1"/>
    <property type="match status" value="1"/>
</dbReference>
<evidence type="ECO:0000313" key="3">
    <source>
        <dbReference type="Proteomes" id="UP000825051"/>
    </source>
</evidence>
<organism evidence="2 3">
    <name type="scientific">Horticoccus luteus</name>
    <dbReference type="NCBI Taxonomy" id="2862869"/>
    <lineage>
        <taxon>Bacteria</taxon>
        <taxon>Pseudomonadati</taxon>
        <taxon>Verrucomicrobiota</taxon>
        <taxon>Opitutia</taxon>
        <taxon>Opitutales</taxon>
        <taxon>Opitutaceae</taxon>
        <taxon>Horticoccus</taxon>
    </lineage>
</organism>
<feature type="domain" description="GH29D-like beta-sandwich" evidence="1">
    <location>
        <begin position="837"/>
        <end position="901"/>
    </location>
</feature>
<proteinExistence type="predicted"/>
<dbReference type="EMBL" id="CP080507">
    <property type="protein sequence ID" value="QYM78970.1"/>
    <property type="molecule type" value="Genomic_DNA"/>
</dbReference>
<dbReference type="SUPFAM" id="SSF48230">
    <property type="entry name" value="Chondroitin AC/alginate lyase"/>
    <property type="match status" value="1"/>
</dbReference>
<gene>
    <name evidence="2" type="ORF">K0B96_16950</name>
</gene>
<keyword evidence="3" id="KW-1185">Reference proteome</keyword>
<accession>A0A8F9XH59</accession>
<dbReference type="InterPro" id="IPR059177">
    <property type="entry name" value="GH29D-like_dom"/>
</dbReference>
<protein>
    <submittedName>
        <fullName evidence="2">Chitobiase/beta-hexosaminidase C-terminal domain-containing protein</fullName>
    </submittedName>
</protein>
<dbReference type="AlphaFoldDB" id="A0A8F9XH59"/>
<reference evidence="2" key="1">
    <citation type="submission" date="2021-08" db="EMBL/GenBank/DDBJ databases">
        <title>Genome of a novel bacterium of the phylum Verrucomicrobia, Oleiharenicola sp. KSB-15.</title>
        <authorList>
            <person name="Chung J.-H."/>
            <person name="Ahn J.-H."/>
            <person name="Yoon Y."/>
            <person name="Kim D.-Y."/>
            <person name="An S.-H."/>
            <person name="Park I."/>
            <person name="Yeon J."/>
        </authorList>
    </citation>
    <scope>NUCLEOTIDE SEQUENCE</scope>
    <source>
        <strain evidence="2">KSB-15</strain>
    </source>
</reference>
<name>A0A8F9XH59_9BACT</name>
<dbReference type="KEGG" id="ole:K0B96_16950"/>
<evidence type="ECO:0000259" key="1">
    <source>
        <dbReference type="Pfam" id="PF13290"/>
    </source>
</evidence>
<dbReference type="Gene3D" id="2.70.98.70">
    <property type="match status" value="1"/>
</dbReference>
<evidence type="ECO:0000313" key="2">
    <source>
        <dbReference type="EMBL" id="QYM78970.1"/>
    </source>
</evidence>